<evidence type="ECO:0000313" key="3">
    <source>
        <dbReference type="Proteomes" id="UP000800094"/>
    </source>
</evidence>
<keyword evidence="3" id="KW-1185">Reference proteome</keyword>
<feature type="region of interest" description="Disordered" evidence="1">
    <location>
        <begin position="79"/>
        <end position="131"/>
    </location>
</feature>
<dbReference type="Proteomes" id="UP000800094">
    <property type="component" value="Unassembled WGS sequence"/>
</dbReference>
<feature type="region of interest" description="Disordered" evidence="1">
    <location>
        <begin position="1"/>
        <end position="23"/>
    </location>
</feature>
<name>A0A6A6IA71_9PLEO</name>
<dbReference type="AlphaFoldDB" id="A0A6A6IA71"/>
<protein>
    <submittedName>
        <fullName evidence="2">Uncharacterized protein</fullName>
    </submittedName>
</protein>
<feature type="region of interest" description="Disordered" evidence="1">
    <location>
        <begin position="35"/>
        <end position="58"/>
    </location>
</feature>
<dbReference type="OrthoDB" id="3800294at2759"/>
<feature type="compositionally biased region" description="Acidic residues" evidence="1">
    <location>
        <begin position="82"/>
        <end position="103"/>
    </location>
</feature>
<reference evidence="2" key="1">
    <citation type="journal article" date="2020" name="Stud. Mycol.">
        <title>101 Dothideomycetes genomes: a test case for predicting lifestyles and emergence of pathogens.</title>
        <authorList>
            <person name="Haridas S."/>
            <person name="Albert R."/>
            <person name="Binder M."/>
            <person name="Bloem J."/>
            <person name="Labutti K."/>
            <person name="Salamov A."/>
            <person name="Andreopoulos B."/>
            <person name="Baker S."/>
            <person name="Barry K."/>
            <person name="Bills G."/>
            <person name="Bluhm B."/>
            <person name="Cannon C."/>
            <person name="Castanera R."/>
            <person name="Culley D."/>
            <person name="Daum C."/>
            <person name="Ezra D."/>
            <person name="Gonzalez J."/>
            <person name="Henrissat B."/>
            <person name="Kuo A."/>
            <person name="Liang C."/>
            <person name="Lipzen A."/>
            <person name="Lutzoni F."/>
            <person name="Magnuson J."/>
            <person name="Mondo S."/>
            <person name="Nolan M."/>
            <person name="Ohm R."/>
            <person name="Pangilinan J."/>
            <person name="Park H.-J."/>
            <person name="Ramirez L."/>
            <person name="Alfaro M."/>
            <person name="Sun H."/>
            <person name="Tritt A."/>
            <person name="Yoshinaga Y."/>
            <person name="Zwiers L.-H."/>
            <person name="Turgeon B."/>
            <person name="Goodwin S."/>
            <person name="Spatafora J."/>
            <person name="Crous P."/>
            <person name="Grigoriev I."/>
        </authorList>
    </citation>
    <scope>NUCLEOTIDE SEQUENCE</scope>
    <source>
        <strain evidence="2">CBS 122368</strain>
    </source>
</reference>
<dbReference type="EMBL" id="ML987197">
    <property type="protein sequence ID" value="KAF2247139.1"/>
    <property type="molecule type" value="Genomic_DNA"/>
</dbReference>
<proteinExistence type="predicted"/>
<gene>
    <name evidence="2" type="ORF">BU26DRAFT_342765</name>
</gene>
<dbReference type="GeneID" id="54575663"/>
<evidence type="ECO:0000313" key="2">
    <source>
        <dbReference type="EMBL" id="KAF2247139.1"/>
    </source>
</evidence>
<sequence length="523" mass="59919">MACEEPEPLLPSADKAPDNGQKPITRALVLELLYDPDEDPEEQYVEEDNGGIDIEETTTEVDFAPVSADTILQETRSWLEALADEQQAETDSTSDCETEEDPTGNESPSLGVDGDQGDEPEPTIHVQPSDMGMNTEVLHRIREEEPGPRPPEGYDLIANLRLGTPKKDDTSEETYAELLEVVQAWNLHVGSIPDLTEERDEFLQALRERHHLIKDVEQHKRERAVLDEPPERLQRAMRAYRPEIAKFENQNTFDILVMMIANLRIANPDLDEDVKDAVIWTIFMEVWLPLCFEKQYRDERAKIQQQVTRARENGNREDMGHLTEEKKALDRKQVARAVERAINYMKFTRNELRRRVEKDTEQLALLQTGQKWFASEVLSLPKALAEQKRAALDAEAERTFGLHFSDHEAECEVEGINIADLVEMGRRCVIRTEKFAAKDIKDKADRERVKRARMEEPGTATMMLKILEDTDIIKAKAQRVVRRMTGLESSLDATLAAAKGQYREYDAWLESMPDEVHEWQCGQ</sequence>
<accession>A0A6A6IA71</accession>
<dbReference type="RefSeq" id="XP_033682143.1">
    <property type="nucleotide sequence ID" value="XM_033822333.1"/>
</dbReference>
<organism evidence="2 3">
    <name type="scientific">Trematosphaeria pertusa</name>
    <dbReference type="NCBI Taxonomy" id="390896"/>
    <lineage>
        <taxon>Eukaryota</taxon>
        <taxon>Fungi</taxon>
        <taxon>Dikarya</taxon>
        <taxon>Ascomycota</taxon>
        <taxon>Pezizomycotina</taxon>
        <taxon>Dothideomycetes</taxon>
        <taxon>Pleosporomycetidae</taxon>
        <taxon>Pleosporales</taxon>
        <taxon>Massarineae</taxon>
        <taxon>Trematosphaeriaceae</taxon>
        <taxon>Trematosphaeria</taxon>
    </lineage>
</organism>
<evidence type="ECO:0000256" key="1">
    <source>
        <dbReference type="SAM" id="MobiDB-lite"/>
    </source>
</evidence>